<dbReference type="InterPro" id="IPR003593">
    <property type="entry name" value="AAA+_ATPase"/>
</dbReference>
<reference evidence="5 6" key="1">
    <citation type="journal article" date="2013" name="Nature">
        <title>Insights into bilaterian evolution from three spiralian genomes.</title>
        <authorList>
            <person name="Simakov O."/>
            <person name="Marletaz F."/>
            <person name="Cho S.J."/>
            <person name="Edsinger-Gonzales E."/>
            <person name="Havlak P."/>
            <person name="Hellsten U."/>
            <person name="Kuo D.H."/>
            <person name="Larsson T."/>
            <person name="Lv J."/>
            <person name="Arendt D."/>
            <person name="Savage R."/>
            <person name="Osoegawa K."/>
            <person name="de Jong P."/>
            <person name="Grimwood J."/>
            <person name="Chapman J.A."/>
            <person name="Shapiro H."/>
            <person name="Aerts A."/>
            <person name="Otillar R.P."/>
            <person name="Terry A.Y."/>
            <person name="Boore J.L."/>
            <person name="Grigoriev I.V."/>
            <person name="Lindberg D.R."/>
            <person name="Seaver E.C."/>
            <person name="Weisblat D.A."/>
            <person name="Putnam N.H."/>
            <person name="Rokhsar D.S."/>
        </authorList>
    </citation>
    <scope>NUCLEOTIDE SEQUENCE [LARGE SCALE GENOMIC DNA]</scope>
</reference>
<dbReference type="OMA" id="VTAVQNC"/>
<evidence type="ECO:0000259" key="4">
    <source>
        <dbReference type="SMART" id="SM00382"/>
    </source>
</evidence>
<dbReference type="AlphaFoldDB" id="V3ZFT9"/>
<dbReference type="SUPFAM" id="SSF52540">
    <property type="entry name" value="P-loop containing nucleoside triphosphate hydrolases"/>
    <property type="match status" value="1"/>
</dbReference>
<organism evidence="5 6">
    <name type="scientific">Lottia gigantea</name>
    <name type="common">Giant owl limpet</name>
    <dbReference type="NCBI Taxonomy" id="225164"/>
    <lineage>
        <taxon>Eukaryota</taxon>
        <taxon>Metazoa</taxon>
        <taxon>Spiralia</taxon>
        <taxon>Lophotrochozoa</taxon>
        <taxon>Mollusca</taxon>
        <taxon>Gastropoda</taxon>
        <taxon>Patellogastropoda</taxon>
        <taxon>Lottioidea</taxon>
        <taxon>Lottiidae</taxon>
        <taxon>Lottia</taxon>
    </lineage>
</organism>
<dbReference type="Gene3D" id="3.40.50.300">
    <property type="entry name" value="P-loop containing nucleotide triphosphate hydrolases"/>
    <property type="match status" value="1"/>
</dbReference>
<protein>
    <recommendedName>
        <fullName evidence="4">AAA+ ATPase domain-containing protein</fullName>
    </recommendedName>
</protein>
<dbReference type="PANTHER" id="PTHR43146:SF1">
    <property type="entry name" value="CANCER-RELATED NUCLEOSIDE-TRIPHOSPHATASE"/>
    <property type="match status" value="1"/>
</dbReference>
<dbReference type="Pfam" id="PF03266">
    <property type="entry name" value="NTPase_1"/>
    <property type="match status" value="1"/>
</dbReference>
<sequence length="190" mass="20817">MTARHIILTGPPGVGKSTLIQKACDAIKSKGISVQGFYTEEIRSGGRRTGFDVVTLDGKRGPLARVSEGGDGLPSSKKRDYKVGQYSVQLQSFEQIALPTLHLKDEKCVIVIDEIGKMELFSQTFIQCVRSILDNDTTTVLATIPICKGKPIPFVEEIRHRQDSQVFTISQSNRNSILGDILQAVQASVK</sequence>
<dbReference type="NCBIfam" id="NF010248">
    <property type="entry name" value="PRK13695.1"/>
    <property type="match status" value="1"/>
</dbReference>
<dbReference type="KEGG" id="lgi:LOTGIDRAFT_223139"/>
<keyword evidence="1" id="KW-0547">Nucleotide-binding</keyword>
<dbReference type="GeneID" id="20247095"/>
<dbReference type="CDD" id="cd19482">
    <property type="entry name" value="RecA-like_Thep1"/>
    <property type="match status" value="1"/>
</dbReference>
<evidence type="ECO:0000256" key="1">
    <source>
        <dbReference type="ARBA" id="ARBA00022741"/>
    </source>
</evidence>
<dbReference type="PANTHER" id="PTHR43146">
    <property type="entry name" value="CANCER-RELATED NUCLEOSIDE-TRIPHOSPHATASE"/>
    <property type="match status" value="1"/>
</dbReference>
<feature type="domain" description="AAA+ ATPase" evidence="4">
    <location>
        <begin position="2"/>
        <end position="170"/>
    </location>
</feature>
<accession>V3ZFT9</accession>
<dbReference type="SMART" id="SM00382">
    <property type="entry name" value="AAA"/>
    <property type="match status" value="1"/>
</dbReference>
<dbReference type="GO" id="GO:0005524">
    <property type="term" value="F:ATP binding"/>
    <property type="evidence" value="ECO:0007669"/>
    <property type="project" value="UniProtKB-KW"/>
</dbReference>
<dbReference type="RefSeq" id="XP_009066350.1">
    <property type="nucleotide sequence ID" value="XM_009068102.1"/>
</dbReference>
<dbReference type="HAMAP" id="MF_00796">
    <property type="entry name" value="NTPase_1"/>
    <property type="match status" value="1"/>
</dbReference>
<dbReference type="InterPro" id="IPR027417">
    <property type="entry name" value="P-loop_NTPase"/>
</dbReference>
<evidence type="ECO:0000313" key="6">
    <source>
        <dbReference type="Proteomes" id="UP000030746"/>
    </source>
</evidence>
<dbReference type="OrthoDB" id="446244at2759"/>
<name>V3ZFT9_LOTGI</name>
<keyword evidence="2" id="KW-0378">Hydrolase</keyword>
<evidence type="ECO:0000256" key="2">
    <source>
        <dbReference type="ARBA" id="ARBA00022801"/>
    </source>
</evidence>
<dbReference type="CTD" id="20247095"/>
<dbReference type="InterPro" id="IPR004948">
    <property type="entry name" value="Nuc-triphosphatase_THEP1"/>
</dbReference>
<dbReference type="STRING" id="225164.V3ZFT9"/>
<evidence type="ECO:0000313" key="5">
    <source>
        <dbReference type="EMBL" id="ESO82982.1"/>
    </source>
</evidence>
<proteinExistence type="inferred from homology"/>
<dbReference type="HOGENOM" id="CLU_103145_1_0_1"/>
<gene>
    <name evidence="5" type="ORF">LOTGIDRAFT_223139</name>
</gene>
<dbReference type="EMBL" id="KB203827">
    <property type="protein sequence ID" value="ESO82982.1"/>
    <property type="molecule type" value="Genomic_DNA"/>
</dbReference>
<keyword evidence="3" id="KW-0067">ATP-binding</keyword>
<keyword evidence="6" id="KW-1185">Reference proteome</keyword>
<dbReference type="Proteomes" id="UP000030746">
    <property type="component" value="Unassembled WGS sequence"/>
</dbReference>
<evidence type="ECO:0000256" key="3">
    <source>
        <dbReference type="ARBA" id="ARBA00022840"/>
    </source>
</evidence>
<dbReference type="GO" id="GO:0017111">
    <property type="term" value="F:ribonucleoside triphosphate phosphatase activity"/>
    <property type="evidence" value="ECO:0007669"/>
    <property type="project" value="InterPro"/>
</dbReference>